<proteinExistence type="inferred from homology"/>
<feature type="transmembrane region" description="Helical" evidence="14">
    <location>
        <begin position="6"/>
        <end position="24"/>
    </location>
</feature>
<dbReference type="GO" id="GO:0005789">
    <property type="term" value="C:endoplasmic reticulum membrane"/>
    <property type="evidence" value="ECO:0007669"/>
    <property type="project" value="TreeGrafter"/>
</dbReference>
<evidence type="ECO:0000256" key="4">
    <source>
        <dbReference type="ARBA" id="ARBA00022692"/>
    </source>
</evidence>
<keyword evidence="9" id="KW-0408">Iron</keyword>
<evidence type="ECO:0000256" key="14">
    <source>
        <dbReference type="SAM" id="Phobius"/>
    </source>
</evidence>
<evidence type="ECO:0000256" key="8">
    <source>
        <dbReference type="ARBA" id="ARBA00023002"/>
    </source>
</evidence>
<evidence type="ECO:0000256" key="9">
    <source>
        <dbReference type="ARBA" id="ARBA00023004"/>
    </source>
</evidence>
<dbReference type="RefSeq" id="XP_025569110.1">
    <property type="nucleotide sequence ID" value="XM_025718343.1"/>
</dbReference>
<evidence type="ECO:0000259" key="15">
    <source>
        <dbReference type="Pfam" id="PF00487"/>
    </source>
</evidence>
<evidence type="ECO:0000256" key="5">
    <source>
        <dbReference type="ARBA" id="ARBA00022723"/>
    </source>
</evidence>
<keyword evidence="11 14" id="KW-0472">Membrane</keyword>
<gene>
    <name evidence="16" type="ORF">BO80DRAFT_420336</name>
</gene>
<dbReference type="PRINTS" id="PR00075">
    <property type="entry name" value="FACDDSATRASE"/>
</dbReference>
<dbReference type="PANTHER" id="PTHR11351:SF31">
    <property type="entry name" value="DESATURASE 1, ISOFORM A-RELATED"/>
    <property type="match status" value="1"/>
</dbReference>
<dbReference type="PROSITE" id="PS00476">
    <property type="entry name" value="FATTY_ACID_DESATUR_1"/>
    <property type="match status" value="1"/>
</dbReference>
<dbReference type="PANTHER" id="PTHR11351">
    <property type="entry name" value="ACYL-COA DESATURASE"/>
    <property type="match status" value="1"/>
</dbReference>
<evidence type="ECO:0000256" key="10">
    <source>
        <dbReference type="ARBA" id="ARBA00023098"/>
    </source>
</evidence>
<evidence type="ECO:0000256" key="3">
    <source>
        <dbReference type="ARBA" id="ARBA00022516"/>
    </source>
</evidence>
<dbReference type="CDD" id="cd03505">
    <property type="entry name" value="Delta9-FADS-like"/>
    <property type="match status" value="1"/>
</dbReference>
<keyword evidence="8 13" id="KW-0560">Oxidoreductase</keyword>
<keyword evidence="4 13" id="KW-0812">Transmembrane</keyword>
<evidence type="ECO:0000313" key="17">
    <source>
        <dbReference type="Proteomes" id="UP000249402"/>
    </source>
</evidence>
<comment type="similarity">
    <text evidence="2 13">Belongs to the fatty acid desaturase type 1 family.</text>
</comment>
<evidence type="ECO:0000256" key="12">
    <source>
        <dbReference type="ARBA" id="ARBA00023160"/>
    </source>
</evidence>
<dbReference type="GO" id="GO:0004768">
    <property type="term" value="F:stearoyl-CoA 9-desaturase activity"/>
    <property type="evidence" value="ECO:0007669"/>
    <property type="project" value="TreeGrafter"/>
</dbReference>
<keyword evidence="10" id="KW-0443">Lipid metabolism</keyword>
<keyword evidence="6" id="KW-0276">Fatty acid metabolism</keyword>
<evidence type="ECO:0000256" key="11">
    <source>
        <dbReference type="ARBA" id="ARBA00023136"/>
    </source>
</evidence>
<keyword evidence="17" id="KW-1185">Reference proteome</keyword>
<dbReference type="InterPro" id="IPR001522">
    <property type="entry name" value="FADS-1_CS"/>
</dbReference>
<dbReference type="InterPro" id="IPR005804">
    <property type="entry name" value="FA_desaturase_dom"/>
</dbReference>
<keyword evidence="3 13" id="KW-0444">Lipid biosynthesis</keyword>
<sequence length="267" mass="30871">MALLRRIKWFNFTMLITIPFIAFLCTPRVPLLRPTLIWSLIYYMMTMLSITAGYHRLWSHRTYTAPYPLRLLLALFGAGAIQGSIKFWARNHRAHHRYTDTPLDPYNINQGFFHAHILWTILHQPSPSTSPSTTPTSKPKPKLNLTDLTTDPIITLQHKYYLPLCLTMGWLFPTLLAGLTWGDYLGGFLYAGILRAFFVNQATFCVNSLAHWIGEQPFDDRRSARESILTAILTLGEGYHNFHHAFPGDYRCGREWWDVDVTKWVIA</sequence>
<comment type="subcellular location">
    <subcellularLocation>
        <location evidence="1">Membrane</location>
        <topology evidence="1">Multi-pass membrane protein</topology>
    </subcellularLocation>
</comment>
<evidence type="ECO:0000256" key="7">
    <source>
        <dbReference type="ARBA" id="ARBA00022989"/>
    </source>
</evidence>
<feature type="transmembrane region" description="Helical" evidence="14">
    <location>
        <begin position="36"/>
        <end position="55"/>
    </location>
</feature>
<feature type="transmembrane region" description="Helical" evidence="14">
    <location>
        <begin position="188"/>
        <end position="213"/>
    </location>
</feature>
<comment type="domain">
    <text evidence="13">The histidine box domains are involved in binding the catalytic metal ions.</text>
</comment>
<dbReference type="AlphaFoldDB" id="A0A395GHT7"/>
<evidence type="ECO:0000256" key="13">
    <source>
        <dbReference type="RuleBase" id="RU000581"/>
    </source>
</evidence>
<keyword evidence="7 14" id="KW-1133">Transmembrane helix</keyword>
<reference evidence="16 17" key="1">
    <citation type="submission" date="2018-02" db="EMBL/GenBank/DDBJ databases">
        <title>The genomes of Aspergillus section Nigri reveals drivers in fungal speciation.</title>
        <authorList>
            <consortium name="DOE Joint Genome Institute"/>
            <person name="Vesth T.C."/>
            <person name="Nybo J."/>
            <person name="Theobald S."/>
            <person name="Brandl J."/>
            <person name="Frisvad J.C."/>
            <person name="Nielsen K.F."/>
            <person name="Lyhne E.K."/>
            <person name="Kogle M.E."/>
            <person name="Kuo A."/>
            <person name="Riley R."/>
            <person name="Clum A."/>
            <person name="Nolan M."/>
            <person name="Lipzen A."/>
            <person name="Salamov A."/>
            <person name="Henrissat B."/>
            <person name="Wiebenga A."/>
            <person name="De vries R.P."/>
            <person name="Grigoriev I.V."/>
            <person name="Mortensen U.H."/>
            <person name="Andersen M.R."/>
            <person name="Baker S.E."/>
        </authorList>
    </citation>
    <scope>NUCLEOTIDE SEQUENCE [LARGE SCALE GENOMIC DNA]</scope>
    <source>
        <strain evidence="16 17">CBS 121593</strain>
    </source>
</reference>
<dbReference type="OrthoDB" id="4496439at2759"/>
<protein>
    <submittedName>
        <fullName evidence="16">Delta-9 desaturase isoenzyme B</fullName>
    </submittedName>
</protein>
<dbReference type="GO" id="GO:0005506">
    <property type="term" value="F:iron ion binding"/>
    <property type="evidence" value="ECO:0007669"/>
    <property type="project" value="TreeGrafter"/>
</dbReference>
<feature type="non-terminal residue" evidence="16">
    <location>
        <position position="267"/>
    </location>
</feature>
<keyword evidence="12 13" id="KW-0275">Fatty acid biosynthesis</keyword>
<evidence type="ECO:0000256" key="2">
    <source>
        <dbReference type="ARBA" id="ARBA00009295"/>
    </source>
</evidence>
<dbReference type="GO" id="GO:0006636">
    <property type="term" value="P:unsaturated fatty acid biosynthetic process"/>
    <property type="evidence" value="ECO:0007669"/>
    <property type="project" value="TreeGrafter"/>
</dbReference>
<dbReference type="VEuPathDB" id="FungiDB:BO80DRAFT_420336"/>
<keyword evidence="5" id="KW-0479">Metal-binding</keyword>
<dbReference type="GeneID" id="37223208"/>
<feature type="domain" description="Fatty acid desaturase" evidence="15">
    <location>
        <begin position="37"/>
        <end position="248"/>
    </location>
</feature>
<dbReference type="InterPro" id="IPR015876">
    <property type="entry name" value="Acyl-CoA_DS"/>
</dbReference>
<name>A0A395GHT7_9EURO</name>
<dbReference type="EMBL" id="KZ824524">
    <property type="protein sequence ID" value="RAK94782.1"/>
    <property type="molecule type" value="Genomic_DNA"/>
</dbReference>
<evidence type="ECO:0000256" key="6">
    <source>
        <dbReference type="ARBA" id="ARBA00022832"/>
    </source>
</evidence>
<feature type="transmembrane region" description="Helical" evidence="14">
    <location>
        <begin position="160"/>
        <end position="182"/>
    </location>
</feature>
<organism evidence="16 17">
    <name type="scientific">Aspergillus ibericus CBS 121593</name>
    <dbReference type="NCBI Taxonomy" id="1448316"/>
    <lineage>
        <taxon>Eukaryota</taxon>
        <taxon>Fungi</taxon>
        <taxon>Dikarya</taxon>
        <taxon>Ascomycota</taxon>
        <taxon>Pezizomycotina</taxon>
        <taxon>Eurotiomycetes</taxon>
        <taxon>Eurotiomycetidae</taxon>
        <taxon>Eurotiales</taxon>
        <taxon>Aspergillaceae</taxon>
        <taxon>Aspergillus</taxon>
        <taxon>Aspergillus subgen. Circumdati</taxon>
    </lineage>
</organism>
<comment type="cofactor">
    <cofactor evidence="13">
        <name>Fe(2+)</name>
        <dbReference type="ChEBI" id="CHEBI:29033"/>
    </cofactor>
</comment>
<dbReference type="STRING" id="1448316.A0A395GHT7"/>
<dbReference type="Pfam" id="PF00487">
    <property type="entry name" value="FA_desaturase"/>
    <property type="match status" value="1"/>
</dbReference>
<dbReference type="Proteomes" id="UP000249402">
    <property type="component" value="Unassembled WGS sequence"/>
</dbReference>
<evidence type="ECO:0000313" key="16">
    <source>
        <dbReference type="EMBL" id="RAK94782.1"/>
    </source>
</evidence>
<accession>A0A395GHT7</accession>
<evidence type="ECO:0000256" key="1">
    <source>
        <dbReference type="ARBA" id="ARBA00004141"/>
    </source>
</evidence>